<evidence type="ECO:0000313" key="5">
    <source>
        <dbReference type="EMBL" id="KAB0482332.1"/>
    </source>
</evidence>
<keyword evidence="2" id="KW-0808">Transferase</keyword>
<proteinExistence type="predicted"/>
<organism evidence="5 6">
    <name type="scientific">Vibrio chagasii</name>
    <dbReference type="NCBI Taxonomy" id="170679"/>
    <lineage>
        <taxon>Bacteria</taxon>
        <taxon>Pseudomonadati</taxon>
        <taxon>Pseudomonadota</taxon>
        <taxon>Gammaproteobacteria</taxon>
        <taxon>Vibrionales</taxon>
        <taxon>Vibrionaceae</taxon>
        <taxon>Vibrio</taxon>
    </lineage>
</organism>
<dbReference type="InterPro" id="IPR001525">
    <property type="entry name" value="C5_MeTfrase"/>
</dbReference>
<evidence type="ECO:0000256" key="3">
    <source>
        <dbReference type="ARBA" id="ARBA00022747"/>
    </source>
</evidence>
<evidence type="ECO:0000256" key="2">
    <source>
        <dbReference type="ARBA" id="ARBA00022679"/>
    </source>
</evidence>
<accession>A0A7V7TK78</accession>
<dbReference type="Pfam" id="PF00145">
    <property type="entry name" value="DNA_methylase"/>
    <property type="match status" value="1"/>
</dbReference>
<evidence type="ECO:0000256" key="1">
    <source>
        <dbReference type="ARBA" id="ARBA00022603"/>
    </source>
</evidence>
<dbReference type="InterPro" id="IPR029063">
    <property type="entry name" value="SAM-dependent_MTases_sf"/>
</dbReference>
<dbReference type="Proteomes" id="UP000423756">
    <property type="component" value="Unassembled WGS sequence"/>
</dbReference>
<comment type="caution">
    <text evidence="5">The sequence shown here is derived from an EMBL/GenBank/DDBJ whole genome shotgun (WGS) entry which is preliminary data.</text>
</comment>
<reference evidence="5 6" key="1">
    <citation type="submission" date="2019-09" db="EMBL/GenBank/DDBJ databases">
        <title>Draft genome sequences of 48 bacterial type strains from the CCUG.</title>
        <authorList>
            <person name="Tunovic T."/>
            <person name="Pineiro-Iglesias B."/>
            <person name="Unosson C."/>
            <person name="Inganas E."/>
            <person name="Ohlen M."/>
            <person name="Cardew S."/>
            <person name="Jensie-Markopoulos S."/>
            <person name="Salva-Serra F."/>
            <person name="Jaen-Luchoro D."/>
            <person name="Karlsson R."/>
            <person name="Svensson-Stadler L."/>
            <person name="Chun J."/>
            <person name="Moore E."/>
        </authorList>
    </citation>
    <scope>NUCLEOTIDE SEQUENCE [LARGE SCALE GENOMIC DNA]</scope>
    <source>
        <strain evidence="5 6">CCUG 48643</strain>
    </source>
</reference>
<dbReference type="Gene3D" id="3.40.50.150">
    <property type="entry name" value="Vaccinia Virus protein VP39"/>
    <property type="match status" value="1"/>
</dbReference>
<dbReference type="GO" id="GO:0003886">
    <property type="term" value="F:DNA (cytosine-5-)-methyltransferase activity"/>
    <property type="evidence" value="ECO:0007669"/>
    <property type="project" value="UniProtKB-EC"/>
</dbReference>
<dbReference type="RefSeq" id="WP_137406508.1">
    <property type="nucleotide sequence ID" value="NZ_AP025467.1"/>
</dbReference>
<evidence type="ECO:0008006" key="7">
    <source>
        <dbReference type="Google" id="ProtNLM"/>
    </source>
</evidence>
<keyword evidence="1" id="KW-0489">Methyltransferase</keyword>
<dbReference type="SUPFAM" id="SSF53335">
    <property type="entry name" value="S-adenosyl-L-methionine-dependent methyltransferases"/>
    <property type="match status" value="1"/>
</dbReference>
<comment type="catalytic activity">
    <reaction evidence="4">
        <text>a 2'-deoxycytidine in DNA + S-adenosyl-L-methionine = a 5-methyl-2'-deoxycytidine in DNA + S-adenosyl-L-homocysteine + H(+)</text>
        <dbReference type="Rhea" id="RHEA:13681"/>
        <dbReference type="Rhea" id="RHEA-COMP:11369"/>
        <dbReference type="Rhea" id="RHEA-COMP:11370"/>
        <dbReference type="ChEBI" id="CHEBI:15378"/>
        <dbReference type="ChEBI" id="CHEBI:57856"/>
        <dbReference type="ChEBI" id="CHEBI:59789"/>
        <dbReference type="ChEBI" id="CHEBI:85452"/>
        <dbReference type="ChEBI" id="CHEBI:85454"/>
        <dbReference type="EC" id="2.1.1.37"/>
    </reaction>
</comment>
<dbReference type="GO" id="GO:0009307">
    <property type="term" value="P:DNA restriction-modification system"/>
    <property type="evidence" value="ECO:0007669"/>
    <property type="project" value="UniProtKB-KW"/>
</dbReference>
<protein>
    <recommendedName>
        <fullName evidence="7">DNA (cytosine-5-)-methyltransferase</fullName>
    </recommendedName>
</protein>
<dbReference type="GO" id="GO:0032259">
    <property type="term" value="P:methylation"/>
    <property type="evidence" value="ECO:0007669"/>
    <property type="project" value="UniProtKB-KW"/>
</dbReference>
<evidence type="ECO:0000313" key="6">
    <source>
        <dbReference type="Proteomes" id="UP000423756"/>
    </source>
</evidence>
<dbReference type="EMBL" id="VZPX01000004">
    <property type="protein sequence ID" value="KAB0482332.1"/>
    <property type="molecule type" value="Genomic_DNA"/>
</dbReference>
<sequence length="474" mass="53413">MKNHNLCIPEVISKRLAITEYADGRRKVQISSNMLDMIGLPAETKVVERVLDSGGYIIERADAQMFCRKPKKVYQREYKTRRSNPFESVIETTSKAILSSIPTSAKFVHITMLYGRVIVKSVVDKVAERLATFMTSKKPNTVFAACSSGIDAHAAQSVGFDIVSGLDWRPNEARDKKDLTETGMLSFLSNIKGLKHFFNEDIYELSSSYVKHITKGNPSNLFIVSSQCDDFSVAKSSGAKADSLANLSSTLDMILPILSFIKEMGFPMVMMENVAPFGNSQMADVWDLQLRRMGYQTYSKIIDARDHEGHTSRKRFFSFASILPVPFEWPETQARPETPLWDRLIKGNLERFRDVSHSVSLQKGVETGRIRMIDRHKTHSPTPLKSQLRMCKDSVCIEGENGEILFPDEALLKELMTIPSEFNLDISTTTIASEIIGQGVDYSLYQQLMLSVKQHMELCRPVGESDNYQYGLAV</sequence>
<evidence type="ECO:0000256" key="4">
    <source>
        <dbReference type="ARBA" id="ARBA00047422"/>
    </source>
</evidence>
<dbReference type="GeneID" id="77344754"/>
<gene>
    <name evidence="5" type="ORF">F7Q91_02715</name>
</gene>
<dbReference type="AlphaFoldDB" id="A0A7V7TK78"/>
<keyword evidence="3" id="KW-0680">Restriction system</keyword>
<name>A0A7V7TK78_9VIBR</name>